<dbReference type="InterPro" id="IPR024079">
    <property type="entry name" value="MetalloPept_cat_dom_sf"/>
</dbReference>
<dbReference type="eggNOG" id="ENOG502RMXU">
    <property type="taxonomic scope" value="Eukaryota"/>
</dbReference>
<name>J3NQG5_GAET3</name>
<evidence type="ECO:0008006" key="6">
    <source>
        <dbReference type="Google" id="ProtNLM"/>
    </source>
</evidence>
<accession>J3NQG5</accession>
<dbReference type="Gene3D" id="3.40.390.10">
    <property type="entry name" value="Collagenase (Catalytic Domain)"/>
    <property type="match status" value="1"/>
</dbReference>
<dbReference type="EnsemblFungi" id="EJT78421">
    <property type="protein sequence ID" value="EJT78421"/>
    <property type="gene ID" value="GGTG_03522"/>
</dbReference>
<dbReference type="GO" id="GO:0008237">
    <property type="term" value="F:metallopeptidase activity"/>
    <property type="evidence" value="ECO:0007669"/>
    <property type="project" value="InterPro"/>
</dbReference>
<dbReference type="VEuPathDB" id="FungiDB:GGTG_03522"/>
<dbReference type="GeneID" id="20343980"/>
<feature type="region of interest" description="Disordered" evidence="1">
    <location>
        <begin position="277"/>
        <end position="301"/>
    </location>
</feature>
<feature type="chain" id="PRO_5015094396" description="Conidiation-specific protein 13" evidence="2">
    <location>
        <begin position="22"/>
        <end position="331"/>
    </location>
</feature>
<evidence type="ECO:0000313" key="5">
    <source>
        <dbReference type="Proteomes" id="UP000006039"/>
    </source>
</evidence>
<evidence type="ECO:0000256" key="2">
    <source>
        <dbReference type="SAM" id="SignalP"/>
    </source>
</evidence>
<evidence type="ECO:0000256" key="1">
    <source>
        <dbReference type="SAM" id="MobiDB-lite"/>
    </source>
</evidence>
<feature type="signal peptide" evidence="2">
    <location>
        <begin position="1"/>
        <end position="21"/>
    </location>
</feature>
<dbReference type="STRING" id="644352.J3NQG5"/>
<dbReference type="RefSeq" id="XP_009219566.1">
    <property type="nucleotide sequence ID" value="XM_009221302.1"/>
</dbReference>
<reference evidence="3" key="2">
    <citation type="submission" date="2010-07" db="EMBL/GenBank/DDBJ databases">
        <authorList>
            <consortium name="The Broad Institute Genome Sequencing Platform"/>
            <consortium name="Broad Institute Genome Sequencing Center for Infectious Disease"/>
            <person name="Ma L.-J."/>
            <person name="Dead R."/>
            <person name="Young S."/>
            <person name="Zeng Q."/>
            <person name="Koehrsen M."/>
            <person name="Alvarado L."/>
            <person name="Berlin A."/>
            <person name="Chapman S.B."/>
            <person name="Chen Z."/>
            <person name="Freedman E."/>
            <person name="Gellesch M."/>
            <person name="Goldberg J."/>
            <person name="Griggs A."/>
            <person name="Gujja S."/>
            <person name="Heilman E.R."/>
            <person name="Heiman D."/>
            <person name="Hepburn T."/>
            <person name="Howarth C."/>
            <person name="Jen D."/>
            <person name="Larson L."/>
            <person name="Mehta T."/>
            <person name="Neiman D."/>
            <person name="Pearson M."/>
            <person name="Roberts A."/>
            <person name="Saif S."/>
            <person name="Shea T."/>
            <person name="Shenoy N."/>
            <person name="Sisk P."/>
            <person name="Stolte C."/>
            <person name="Sykes S."/>
            <person name="Walk T."/>
            <person name="White J."/>
            <person name="Yandava C."/>
            <person name="Haas B."/>
            <person name="Nusbaum C."/>
            <person name="Birren B."/>
        </authorList>
    </citation>
    <scope>NUCLEOTIDE SEQUENCE</scope>
    <source>
        <strain evidence="3">R3-111a-1</strain>
    </source>
</reference>
<gene>
    <name evidence="4" type="primary">20343980</name>
    <name evidence="3" type="ORF">GGTG_03522</name>
</gene>
<dbReference type="EMBL" id="GL385396">
    <property type="protein sequence ID" value="EJT78421.1"/>
    <property type="molecule type" value="Genomic_DNA"/>
</dbReference>
<sequence>MRGLLLIAIALVALFHGYAVATVRLSKPVISPEFEMSKYDNQLEKELPARPFSLEYWSPDLIPKIYFNLWVNNVSYSPFDIGTVNVLYPDCPHYQVVSRHKNYEESWDSIFKRLSKVPVGMRQWTGNILFLPARSTTAFQLGSSVTFTKALHNLGVAAHEFTHVLDAFALADYVQANGYKPGTRYSETSMWADAYNRDSATATPYGRTNWVENFADAGRFAMSDMTTQGGIISRHSNWSGIATQNANYRRRLEHIIFPEGFPRGGLCTGKVPGSPAVWKSTGEERDVNEGMDERKRKRNKHRVRRVPVGAENIPIIVLPDFKSEPVVYRGP</sequence>
<dbReference type="Proteomes" id="UP000006039">
    <property type="component" value="Unassembled WGS sequence"/>
</dbReference>
<evidence type="ECO:0000313" key="4">
    <source>
        <dbReference type="EnsemblFungi" id="EJT78421"/>
    </source>
</evidence>
<evidence type="ECO:0000313" key="3">
    <source>
        <dbReference type="EMBL" id="EJT78421.1"/>
    </source>
</evidence>
<feature type="compositionally biased region" description="Basic and acidic residues" evidence="1">
    <location>
        <begin position="281"/>
        <end position="294"/>
    </location>
</feature>
<reference evidence="3" key="3">
    <citation type="submission" date="2010-09" db="EMBL/GenBank/DDBJ databases">
        <title>Annotation of Gaeumannomyces graminis var. tritici R3-111a-1.</title>
        <authorList>
            <consortium name="The Broad Institute Genome Sequencing Platform"/>
            <person name="Ma L.-J."/>
            <person name="Dead R."/>
            <person name="Young S.K."/>
            <person name="Zeng Q."/>
            <person name="Gargeya S."/>
            <person name="Fitzgerald M."/>
            <person name="Haas B."/>
            <person name="Abouelleil A."/>
            <person name="Alvarado L."/>
            <person name="Arachchi H.M."/>
            <person name="Berlin A."/>
            <person name="Brown A."/>
            <person name="Chapman S.B."/>
            <person name="Chen Z."/>
            <person name="Dunbar C."/>
            <person name="Freedman E."/>
            <person name="Gearin G."/>
            <person name="Gellesch M."/>
            <person name="Goldberg J."/>
            <person name="Griggs A."/>
            <person name="Gujja S."/>
            <person name="Heiman D."/>
            <person name="Howarth C."/>
            <person name="Larson L."/>
            <person name="Lui A."/>
            <person name="MacDonald P.J.P."/>
            <person name="Mehta T."/>
            <person name="Montmayeur A."/>
            <person name="Murphy C."/>
            <person name="Neiman D."/>
            <person name="Pearson M."/>
            <person name="Priest M."/>
            <person name="Roberts A."/>
            <person name="Saif S."/>
            <person name="Shea T."/>
            <person name="Shenoy N."/>
            <person name="Sisk P."/>
            <person name="Stolte C."/>
            <person name="Sykes S."/>
            <person name="Yandava C."/>
            <person name="Wortman J."/>
            <person name="Nusbaum C."/>
            <person name="Birren B."/>
        </authorList>
    </citation>
    <scope>NUCLEOTIDE SEQUENCE</scope>
    <source>
        <strain evidence="3">R3-111a-1</strain>
    </source>
</reference>
<dbReference type="OrthoDB" id="2142213at2759"/>
<dbReference type="AlphaFoldDB" id="J3NQG5"/>
<keyword evidence="5" id="KW-1185">Reference proteome</keyword>
<keyword evidence="2" id="KW-0732">Signal</keyword>
<protein>
    <recommendedName>
        <fullName evidence="6">Conidiation-specific protein 13</fullName>
    </recommendedName>
</protein>
<reference evidence="4" key="5">
    <citation type="submission" date="2018-04" db="UniProtKB">
        <authorList>
            <consortium name="EnsemblFungi"/>
        </authorList>
    </citation>
    <scope>IDENTIFICATION</scope>
    <source>
        <strain evidence="4">R3-111a-1</strain>
    </source>
</reference>
<reference evidence="5" key="1">
    <citation type="submission" date="2010-07" db="EMBL/GenBank/DDBJ databases">
        <title>The genome sequence of Gaeumannomyces graminis var. tritici strain R3-111a-1.</title>
        <authorList>
            <consortium name="The Broad Institute Genome Sequencing Platform"/>
            <person name="Ma L.-J."/>
            <person name="Dead R."/>
            <person name="Young S."/>
            <person name="Zeng Q."/>
            <person name="Koehrsen M."/>
            <person name="Alvarado L."/>
            <person name="Berlin A."/>
            <person name="Chapman S.B."/>
            <person name="Chen Z."/>
            <person name="Freedman E."/>
            <person name="Gellesch M."/>
            <person name="Goldberg J."/>
            <person name="Griggs A."/>
            <person name="Gujja S."/>
            <person name="Heilman E.R."/>
            <person name="Heiman D."/>
            <person name="Hepburn T."/>
            <person name="Howarth C."/>
            <person name="Jen D."/>
            <person name="Larson L."/>
            <person name="Mehta T."/>
            <person name="Neiman D."/>
            <person name="Pearson M."/>
            <person name="Roberts A."/>
            <person name="Saif S."/>
            <person name="Shea T."/>
            <person name="Shenoy N."/>
            <person name="Sisk P."/>
            <person name="Stolte C."/>
            <person name="Sykes S."/>
            <person name="Walk T."/>
            <person name="White J."/>
            <person name="Yandava C."/>
            <person name="Haas B."/>
            <person name="Nusbaum C."/>
            <person name="Birren B."/>
        </authorList>
    </citation>
    <scope>NUCLEOTIDE SEQUENCE [LARGE SCALE GENOMIC DNA]</scope>
    <source>
        <strain evidence="5">R3-111a-1</strain>
    </source>
</reference>
<dbReference type="HOGENOM" id="CLU_767514_0_0_1"/>
<proteinExistence type="predicted"/>
<dbReference type="SUPFAM" id="SSF55486">
    <property type="entry name" value="Metalloproteases ('zincins'), catalytic domain"/>
    <property type="match status" value="1"/>
</dbReference>
<organism evidence="3">
    <name type="scientific">Gaeumannomyces tritici (strain R3-111a-1)</name>
    <name type="common">Wheat and barley take-all root rot fungus</name>
    <name type="synonym">Gaeumannomyces graminis var. tritici</name>
    <dbReference type="NCBI Taxonomy" id="644352"/>
    <lineage>
        <taxon>Eukaryota</taxon>
        <taxon>Fungi</taxon>
        <taxon>Dikarya</taxon>
        <taxon>Ascomycota</taxon>
        <taxon>Pezizomycotina</taxon>
        <taxon>Sordariomycetes</taxon>
        <taxon>Sordariomycetidae</taxon>
        <taxon>Magnaporthales</taxon>
        <taxon>Magnaporthaceae</taxon>
        <taxon>Gaeumannomyces</taxon>
    </lineage>
</organism>
<reference evidence="4" key="4">
    <citation type="journal article" date="2015" name="G3 (Bethesda)">
        <title>Genome sequences of three phytopathogenic species of the Magnaporthaceae family of fungi.</title>
        <authorList>
            <person name="Okagaki L.H."/>
            <person name="Nunes C.C."/>
            <person name="Sailsbery J."/>
            <person name="Clay B."/>
            <person name="Brown D."/>
            <person name="John T."/>
            <person name="Oh Y."/>
            <person name="Young N."/>
            <person name="Fitzgerald M."/>
            <person name="Haas B.J."/>
            <person name="Zeng Q."/>
            <person name="Young S."/>
            <person name="Adiconis X."/>
            <person name="Fan L."/>
            <person name="Levin J.Z."/>
            <person name="Mitchell T.K."/>
            <person name="Okubara P.A."/>
            <person name="Farman M.L."/>
            <person name="Kohn L.M."/>
            <person name="Birren B."/>
            <person name="Ma L.-J."/>
            <person name="Dean R.A."/>
        </authorList>
    </citation>
    <scope>NUCLEOTIDE SEQUENCE</scope>
    <source>
        <strain evidence="4">R3-111a-1</strain>
    </source>
</reference>